<evidence type="ECO:0000313" key="2">
    <source>
        <dbReference type="EMBL" id="KAJ8991040.1"/>
    </source>
</evidence>
<dbReference type="PANTHER" id="PTHR21357">
    <property type="entry name" value="FAM172 FAMILY PROTEIN HOMOLOG CG10038"/>
    <property type="match status" value="1"/>
</dbReference>
<accession>A0AAN6ESX4</accession>
<comment type="caution">
    <text evidence="2">The sequence shown here is derived from an EMBL/GenBank/DDBJ whole genome shotgun (WGS) entry which is preliminary data.</text>
</comment>
<dbReference type="EMBL" id="JAJGCB010000009">
    <property type="protein sequence ID" value="KAJ8991040.1"/>
    <property type="molecule type" value="Genomic_DNA"/>
</dbReference>
<evidence type="ECO:0000313" key="3">
    <source>
        <dbReference type="Proteomes" id="UP001161757"/>
    </source>
</evidence>
<dbReference type="InterPro" id="IPR053858">
    <property type="entry name" value="Arb2_dom"/>
</dbReference>
<dbReference type="GO" id="GO:0035197">
    <property type="term" value="F:siRNA binding"/>
    <property type="evidence" value="ECO:0007669"/>
    <property type="project" value="TreeGrafter"/>
</dbReference>
<protein>
    <recommendedName>
        <fullName evidence="1">Arb2 domain-containing protein</fullName>
    </recommendedName>
</protein>
<name>A0AAN6ESX4_EXODE</name>
<sequence>MFRRLPHTLPADPVFTPDLEKLGFFVNQDDQIRMIKNPEQKYQYQINRNDRVNQVYRQANNDAVRKIVQDRLSELSIETVRLPLGAGETDQHLPILVSKDISTKDRAIVYFGERAFEPGILSWRVIGDEGIKVGSVEEFVKAALFSPMPTSQNTVPGVVIANPCQLLWYRGGSRPVSPAEWLCLPRPSAVHEPFRVDEVKNKIPGNKDYREHVSYMFEQVLPRLLKREAKLDIVGIEYPGSAAVEYLAKHWNQWAPRITGISLIEPQFKVQDLEDEHVPRESLEFLSRRCRAYFVNGAPLETPIVGRETYGCNCYSSGEASYQENAMVRCWRSILDWFNLLYANPEHEEAEFVIREVDGDEVKLGW</sequence>
<proteinExistence type="predicted"/>
<evidence type="ECO:0000259" key="1">
    <source>
        <dbReference type="Pfam" id="PF22749"/>
    </source>
</evidence>
<dbReference type="Proteomes" id="UP001161757">
    <property type="component" value="Unassembled WGS sequence"/>
</dbReference>
<organism evidence="2 3">
    <name type="scientific">Exophiala dermatitidis</name>
    <name type="common">Black yeast-like fungus</name>
    <name type="synonym">Wangiella dermatitidis</name>
    <dbReference type="NCBI Taxonomy" id="5970"/>
    <lineage>
        <taxon>Eukaryota</taxon>
        <taxon>Fungi</taxon>
        <taxon>Dikarya</taxon>
        <taxon>Ascomycota</taxon>
        <taxon>Pezizomycotina</taxon>
        <taxon>Eurotiomycetes</taxon>
        <taxon>Chaetothyriomycetidae</taxon>
        <taxon>Chaetothyriales</taxon>
        <taxon>Herpotrichiellaceae</taxon>
        <taxon>Exophiala</taxon>
    </lineage>
</organism>
<dbReference type="PANTHER" id="PTHR21357:SF4">
    <property type="entry name" value="FAM172 FAMILY PROTEIN HOMOLOG CG10038"/>
    <property type="match status" value="1"/>
</dbReference>
<feature type="domain" description="Arb2" evidence="1">
    <location>
        <begin position="15"/>
        <end position="299"/>
    </location>
</feature>
<gene>
    <name evidence="2" type="ORF">HRR80_005097</name>
</gene>
<dbReference type="GO" id="GO:0031048">
    <property type="term" value="P:regulatory ncRNA-mediated heterochromatin formation"/>
    <property type="evidence" value="ECO:0007669"/>
    <property type="project" value="TreeGrafter"/>
</dbReference>
<dbReference type="Pfam" id="PF22749">
    <property type="entry name" value="Arb2"/>
    <property type="match status" value="1"/>
</dbReference>
<dbReference type="AlphaFoldDB" id="A0AAN6ESX4"/>
<reference evidence="2" key="1">
    <citation type="submission" date="2023-01" db="EMBL/GenBank/DDBJ databases">
        <title>Exophiala dermititidis isolated from Cystic Fibrosis Patient.</title>
        <authorList>
            <person name="Kurbessoian T."/>
            <person name="Crocker A."/>
            <person name="Murante D."/>
            <person name="Hogan D.A."/>
            <person name="Stajich J.E."/>
        </authorList>
    </citation>
    <scope>NUCLEOTIDE SEQUENCE</scope>
    <source>
        <strain evidence="2">Ex8</strain>
    </source>
</reference>
<dbReference type="InterPro" id="IPR048263">
    <property type="entry name" value="Arb2"/>
</dbReference>
<dbReference type="GO" id="GO:0005634">
    <property type="term" value="C:nucleus"/>
    <property type="evidence" value="ECO:0007669"/>
    <property type="project" value="TreeGrafter"/>
</dbReference>